<dbReference type="GO" id="GO:0071028">
    <property type="term" value="P:nuclear mRNA surveillance"/>
    <property type="evidence" value="ECO:0007669"/>
    <property type="project" value="TreeGrafter"/>
</dbReference>
<dbReference type="GO" id="GO:0034475">
    <property type="term" value="P:U4 snRNA 3'-end processing"/>
    <property type="evidence" value="ECO:0007669"/>
    <property type="project" value="TreeGrafter"/>
</dbReference>
<evidence type="ECO:0000313" key="13">
    <source>
        <dbReference type="Proteomes" id="UP000193067"/>
    </source>
</evidence>
<evidence type="ECO:0000259" key="11">
    <source>
        <dbReference type="Pfam" id="PF03725"/>
    </source>
</evidence>
<dbReference type="SUPFAM" id="SSF55666">
    <property type="entry name" value="Ribonuclease PH domain 2-like"/>
    <property type="match status" value="1"/>
</dbReference>
<dbReference type="InterPro" id="IPR020568">
    <property type="entry name" value="Ribosomal_Su5_D2-typ_SF"/>
</dbReference>
<reference evidence="12 13" key="1">
    <citation type="journal article" date="2015" name="Biotechnol. Biofuels">
        <title>Enhanced degradation of softwood versus hardwood by the white-rot fungus Pycnoporus coccineus.</title>
        <authorList>
            <person name="Couturier M."/>
            <person name="Navarro D."/>
            <person name="Chevret D."/>
            <person name="Henrissat B."/>
            <person name="Piumi F."/>
            <person name="Ruiz-Duenas F.J."/>
            <person name="Martinez A.T."/>
            <person name="Grigoriev I.V."/>
            <person name="Riley R."/>
            <person name="Lipzen A."/>
            <person name="Berrin J.G."/>
            <person name="Master E.R."/>
            <person name="Rosso M.N."/>
        </authorList>
    </citation>
    <scope>NUCLEOTIDE SEQUENCE [LARGE SCALE GENOMIC DNA]</scope>
    <source>
        <strain evidence="12 13">BRFM310</strain>
    </source>
</reference>
<feature type="domain" description="Exoribonuclease phosphorolytic" evidence="11">
    <location>
        <begin position="213"/>
        <end position="278"/>
    </location>
</feature>
<dbReference type="GO" id="GO:0000176">
    <property type="term" value="C:nuclear exosome (RNase complex)"/>
    <property type="evidence" value="ECO:0007669"/>
    <property type="project" value="UniProtKB-ARBA"/>
</dbReference>
<dbReference type="InterPro" id="IPR001247">
    <property type="entry name" value="ExoRNase_PH_dom1"/>
</dbReference>
<feature type="domain" description="Exoribonuclease phosphorolytic" evidence="10">
    <location>
        <begin position="51"/>
        <end position="186"/>
    </location>
</feature>
<dbReference type="SUPFAM" id="SSF54211">
    <property type="entry name" value="Ribosomal protein S5 domain 2-like"/>
    <property type="match status" value="1"/>
</dbReference>
<comment type="subcellular location">
    <subcellularLocation>
        <location evidence="1">Cytoplasm</location>
    </subcellularLocation>
    <subcellularLocation>
        <location evidence="2">Nucleus</location>
        <location evidence="2">Nucleolus</location>
    </subcellularLocation>
</comment>
<name>A0A1Y2IB80_TRAC3</name>
<keyword evidence="12" id="KW-0687">Ribonucleoprotein</keyword>
<dbReference type="Pfam" id="PF01138">
    <property type="entry name" value="RNase_PH"/>
    <property type="match status" value="1"/>
</dbReference>
<evidence type="ECO:0000313" key="12">
    <source>
        <dbReference type="EMBL" id="OSC97953.1"/>
    </source>
</evidence>
<dbReference type="PANTHER" id="PTHR11097">
    <property type="entry name" value="EXOSOME COMPLEX EXONUCLEASE RIBOSOMAL RNA PROCESSING PROTEIN"/>
    <property type="match status" value="1"/>
</dbReference>
<dbReference type="STRING" id="1353009.A0A1Y2IB80"/>
<comment type="similarity">
    <text evidence="3">Belongs to the RNase PH family.</text>
</comment>
<dbReference type="GO" id="GO:0071038">
    <property type="term" value="P:TRAMP-dependent tRNA surveillance pathway"/>
    <property type="evidence" value="ECO:0007669"/>
    <property type="project" value="TreeGrafter"/>
</dbReference>
<organism evidence="12 13">
    <name type="scientific">Trametes coccinea (strain BRFM310)</name>
    <name type="common">Pycnoporus coccineus</name>
    <dbReference type="NCBI Taxonomy" id="1353009"/>
    <lineage>
        <taxon>Eukaryota</taxon>
        <taxon>Fungi</taxon>
        <taxon>Dikarya</taxon>
        <taxon>Basidiomycota</taxon>
        <taxon>Agaricomycotina</taxon>
        <taxon>Agaricomycetes</taxon>
        <taxon>Polyporales</taxon>
        <taxon>Polyporaceae</taxon>
        <taxon>Trametes</taxon>
    </lineage>
</organism>
<evidence type="ECO:0000256" key="2">
    <source>
        <dbReference type="ARBA" id="ARBA00004604"/>
    </source>
</evidence>
<keyword evidence="8" id="KW-0539">Nucleus</keyword>
<evidence type="ECO:0000256" key="5">
    <source>
        <dbReference type="ARBA" id="ARBA00022552"/>
    </source>
</evidence>
<keyword evidence="12" id="KW-0689">Ribosomal protein</keyword>
<dbReference type="PANTHER" id="PTHR11097:SF9">
    <property type="entry name" value="EXOSOME COMPLEX COMPONENT RRP43"/>
    <property type="match status" value="1"/>
</dbReference>
<dbReference type="InterPro" id="IPR036345">
    <property type="entry name" value="ExoRNase_PH_dom2_sf"/>
</dbReference>
<evidence type="ECO:0000259" key="10">
    <source>
        <dbReference type="Pfam" id="PF01138"/>
    </source>
</evidence>
<dbReference type="AlphaFoldDB" id="A0A1Y2IB80"/>
<evidence type="ECO:0000256" key="4">
    <source>
        <dbReference type="ARBA" id="ARBA00022490"/>
    </source>
</evidence>
<dbReference type="GO" id="GO:0034473">
    <property type="term" value="P:U1 snRNA 3'-end processing"/>
    <property type="evidence" value="ECO:0007669"/>
    <property type="project" value="TreeGrafter"/>
</dbReference>
<dbReference type="GO" id="GO:0016075">
    <property type="term" value="P:rRNA catabolic process"/>
    <property type="evidence" value="ECO:0007669"/>
    <property type="project" value="TreeGrafter"/>
</dbReference>
<keyword evidence="4" id="KW-0963">Cytoplasm</keyword>
<dbReference type="GO" id="GO:0034476">
    <property type="term" value="P:U5 snRNA 3'-end processing"/>
    <property type="evidence" value="ECO:0007669"/>
    <property type="project" value="TreeGrafter"/>
</dbReference>
<dbReference type="FunFam" id="3.30.230.70:FF:000017">
    <property type="entry name" value="Exosome complex component Rrp42"/>
    <property type="match status" value="1"/>
</dbReference>
<keyword evidence="7" id="KW-0694">RNA-binding</keyword>
<dbReference type="InterPro" id="IPR033196">
    <property type="entry name" value="Rrp43"/>
</dbReference>
<dbReference type="GO" id="GO:0005730">
    <property type="term" value="C:nucleolus"/>
    <property type="evidence" value="ECO:0007669"/>
    <property type="project" value="UniProtKB-SubCell"/>
</dbReference>
<sequence length="291" mass="31408">MAATSTSPSSSSLSAEQDALKALTFQRLHPKTYLERFLSEDLRPDGREFDEWRDISVIVGSISTADGSALVRLGSTTVVCGVKAELAEPELDKPQDGFLVPNLDLPAICSPRFKPGPPTDEAQVLSDRLNEVLVASGIVPTSSLCIEPGKAVWVLYVDATCINYDGNAFDATLLAMVAALKNTRLPKATYYEDTKRTICSRKIMEPLPIGRLPTSFSFGIFDGTHILADPTSFEEPLLDTTISVVIDENGGLTSVMQLGLGIVGGDDVLEKCIEAAKECWRTSRNSIYGTS</sequence>
<dbReference type="InterPro" id="IPR027408">
    <property type="entry name" value="PNPase/RNase_PH_dom_sf"/>
</dbReference>
<accession>A0A1Y2IB80</accession>
<dbReference type="GO" id="GO:0005840">
    <property type="term" value="C:ribosome"/>
    <property type="evidence" value="ECO:0007669"/>
    <property type="project" value="UniProtKB-KW"/>
</dbReference>
<dbReference type="GO" id="GO:0000467">
    <property type="term" value="P:exonucleolytic trimming to generate mature 3'-end of 5.8S rRNA from tricistronic rRNA transcript (SSU-rRNA, 5.8S rRNA, LSU-rRNA)"/>
    <property type="evidence" value="ECO:0007669"/>
    <property type="project" value="TreeGrafter"/>
</dbReference>
<dbReference type="GO" id="GO:0071035">
    <property type="term" value="P:nuclear polyadenylation-dependent rRNA catabolic process"/>
    <property type="evidence" value="ECO:0007669"/>
    <property type="project" value="TreeGrafter"/>
</dbReference>
<dbReference type="Proteomes" id="UP000193067">
    <property type="component" value="Unassembled WGS sequence"/>
</dbReference>
<dbReference type="GO" id="GO:0035925">
    <property type="term" value="F:mRNA 3'-UTR AU-rich region binding"/>
    <property type="evidence" value="ECO:0007669"/>
    <property type="project" value="TreeGrafter"/>
</dbReference>
<dbReference type="OrthoDB" id="45882at2759"/>
<keyword evidence="6" id="KW-0271">Exosome</keyword>
<evidence type="ECO:0000256" key="1">
    <source>
        <dbReference type="ARBA" id="ARBA00004496"/>
    </source>
</evidence>
<dbReference type="GO" id="GO:0000177">
    <property type="term" value="C:cytoplasmic exosome (RNase complex)"/>
    <property type="evidence" value="ECO:0007669"/>
    <property type="project" value="TreeGrafter"/>
</dbReference>
<dbReference type="InterPro" id="IPR050590">
    <property type="entry name" value="Exosome_comp_Rrp42_subfam"/>
</dbReference>
<gene>
    <name evidence="12" type="ORF">PYCCODRAFT_1418641</name>
</gene>
<proteinExistence type="inferred from homology"/>
<evidence type="ECO:0000256" key="7">
    <source>
        <dbReference type="ARBA" id="ARBA00022884"/>
    </source>
</evidence>
<evidence type="ECO:0000256" key="3">
    <source>
        <dbReference type="ARBA" id="ARBA00006678"/>
    </source>
</evidence>
<dbReference type="EMBL" id="KZ084144">
    <property type="protein sequence ID" value="OSC97953.1"/>
    <property type="molecule type" value="Genomic_DNA"/>
</dbReference>
<evidence type="ECO:0000256" key="9">
    <source>
        <dbReference type="ARBA" id="ARBA00030617"/>
    </source>
</evidence>
<dbReference type="Gene3D" id="3.30.230.70">
    <property type="entry name" value="GHMP Kinase, N-terminal domain"/>
    <property type="match status" value="1"/>
</dbReference>
<dbReference type="CDD" id="cd11369">
    <property type="entry name" value="RNase_PH_RRP43"/>
    <property type="match status" value="1"/>
</dbReference>
<evidence type="ECO:0000256" key="8">
    <source>
        <dbReference type="ARBA" id="ARBA00023242"/>
    </source>
</evidence>
<evidence type="ECO:0000256" key="6">
    <source>
        <dbReference type="ARBA" id="ARBA00022835"/>
    </source>
</evidence>
<keyword evidence="13" id="KW-1185">Reference proteome</keyword>
<protein>
    <recommendedName>
        <fullName evidence="9">Ribosomal RNA-processing protein 43</fullName>
    </recommendedName>
</protein>
<dbReference type="Pfam" id="PF03725">
    <property type="entry name" value="RNase_PH_C"/>
    <property type="match status" value="1"/>
</dbReference>
<keyword evidence="5" id="KW-0698">rRNA processing</keyword>
<dbReference type="InterPro" id="IPR015847">
    <property type="entry name" value="ExoRNase_PH_dom2"/>
</dbReference>